<evidence type="ECO:0000256" key="7">
    <source>
        <dbReference type="PIRSR" id="PIRSR606710-2"/>
    </source>
</evidence>
<accession>A0A840CN30</accession>
<organism evidence="10 11">
    <name type="scientific">Dysgonomonas hofstadii</name>
    <dbReference type="NCBI Taxonomy" id="637886"/>
    <lineage>
        <taxon>Bacteria</taxon>
        <taxon>Pseudomonadati</taxon>
        <taxon>Bacteroidota</taxon>
        <taxon>Bacteroidia</taxon>
        <taxon>Bacteroidales</taxon>
        <taxon>Dysgonomonadaceae</taxon>
        <taxon>Dysgonomonas</taxon>
    </lineage>
</organism>
<evidence type="ECO:0000256" key="9">
    <source>
        <dbReference type="SAM" id="SignalP"/>
    </source>
</evidence>
<keyword evidence="2" id="KW-0858">Xylan degradation</keyword>
<protein>
    <submittedName>
        <fullName evidence="10">Beta-xylosidase</fullName>
    </submittedName>
</protein>
<dbReference type="Gene3D" id="2.115.10.20">
    <property type="entry name" value="Glycosyl hydrolase domain, family 43"/>
    <property type="match status" value="1"/>
</dbReference>
<evidence type="ECO:0000256" key="4">
    <source>
        <dbReference type="ARBA" id="ARBA00023277"/>
    </source>
</evidence>
<evidence type="ECO:0000256" key="1">
    <source>
        <dbReference type="ARBA" id="ARBA00009865"/>
    </source>
</evidence>
<dbReference type="GO" id="GO:0045493">
    <property type="term" value="P:xylan catabolic process"/>
    <property type="evidence" value="ECO:0007669"/>
    <property type="project" value="UniProtKB-KW"/>
</dbReference>
<reference evidence="10 11" key="1">
    <citation type="submission" date="2020-08" db="EMBL/GenBank/DDBJ databases">
        <title>Genomic Encyclopedia of Type Strains, Phase IV (KMG-IV): sequencing the most valuable type-strain genomes for metagenomic binning, comparative biology and taxonomic classification.</title>
        <authorList>
            <person name="Goeker M."/>
        </authorList>
    </citation>
    <scope>NUCLEOTIDE SEQUENCE [LARGE SCALE GENOMIC DNA]</scope>
    <source>
        <strain evidence="10 11">DSM 104969</strain>
    </source>
</reference>
<dbReference type="CDD" id="cd08991">
    <property type="entry name" value="GH43_HoAraf43-like"/>
    <property type="match status" value="1"/>
</dbReference>
<dbReference type="PANTHER" id="PTHR43772">
    <property type="entry name" value="ENDO-1,4-BETA-XYLANASE"/>
    <property type="match status" value="1"/>
</dbReference>
<evidence type="ECO:0000313" key="11">
    <source>
        <dbReference type="Proteomes" id="UP000555103"/>
    </source>
</evidence>
<dbReference type="RefSeq" id="WP_183305346.1">
    <property type="nucleotide sequence ID" value="NZ_JACIEP010000001.1"/>
</dbReference>
<keyword evidence="5 8" id="KW-0326">Glycosidase</keyword>
<evidence type="ECO:0000313" key="10">
    <source>
        <dbReference type="EMBL" id="MBB4034405.1"/>
    </source>
</evidence>
<sequence length="330" mass="37937">MKVSIQLLMAFIILMCGSCQTTKDNKVDTQQDEIAFADPTIFVENNKYYLTGTRNRTPQGFSIFESTNLEDWKTANGDTLQLILREGDSAYGERGFWAPQIFKEGSKYYMTYTASEHTVLASSNSIYGPFRQDEVRPIDESARNIDSFLFKDSDGKYYLYHVRFNKGNYLWVAEFDLPNGRLKSETLKKCFDITDSWEATTNYNSSPVMEGPTVVKMDDIYYLFYSANHFRNIDYAVGYATSKSPYGPWEKYAGNPIIHRSIVHENGSGHGDLFHGPDGRYYYVYHVHNSDSIVQPRKARIVPMIMKKNRETGIYDISVDPSNIIIPRIK</sequence>
<dbReference type="Pfam" id="PF04616">
    <property type="entry name" value="Glyco_hydro_43"/>
    <property type="match status" value="1"/>
</dbReference>
<dbReference type="AlphaFoldDB" id="A0A840CN30"/>
<feature type="chain" id="PRO_5032908700" evidence="9">
    <location>
        <begin position="22"/>
        <end position="330"/>
    </location>
</feature>
<dbReference type="EMBL" id="JACIEP010000001">
    <property type="protein sequence ID" value="MBB4034405.1"/>
    <property type="molecule type" value="Genomic_DNA"/>
</dbReference>
<keyword evidence="11" id="KW-1185">Reference proteome</keyword>
<gene>
    <name evidence="10" type="ORF">GGR21_000290</name>
</gene>
<feature type="site" description="Important for catalytic activity, responsible for pKa modulation of the active site Glu and correct orientation of both the proton donor and substrate" evidence="7">
    <location>
        <position position="146"/>
    </location>
</feature>
<keyword evidence="3 8" id="KW-0378">Hydrolase</keyword>
<evidence type="ECO:0000256" key="2">
    <source>
        <dbReference type="ARBA" id="ARBA00022651"/>
    </source>
</evidence>
<keyword evidence="4" id="KW-0119">Carbohydrate metabolism</keyword>
<evidence type="ECO:0000256" key="8">
    <source>
        <dbReference type="RuleBase" id="RU361187"/>
    </source>
</evidence>
<evidence type="ECO:0000256" key="6">
    <source>
        <dbReference type="PIRSR" id="PIRSR606710-1"/>
    </source>
</evidence>
<keyword evidence="9" id="KW-0732">Signal</keyword>
<dbReference type="GO" id="GO:0004553">
    <property type="term" value="F:hydrolase activity, hydrolyzing O-glycosyl compounds"/>
    <property type="evidence" value="ECO:0007669"/>
    <property type="project" value="InterPro"/>
</dbReference>
<evidence type="ECO:0000256" key="5">
    <source>
        <dbReference type="ARBA" id="ARBA00023295"/>
    </source>
</evidence>
<comment type="caution">
    <text evidence="10">The sequence shown here is derived from an EMBL/GenBank/DDBJ whole genome shotgun (WGS) entry which is preliminary data.</text>
</comment>
<keyword evidence="2" id="KW-0624">Polysaccharide degradation</keyword>
<feature type="active site" description="Proton acceptor" evidence="6">
    <location>
        <position position="38"/>
    </location>
</feature>
<dbReference type="Proteomes" id="UP000555103">
    <property type="component" value="Unassembled WGS sequence"/>
</dbReference>
<comment type="similarity">
    <text evidence="1 8">Belongs to the glycosyl hydrolase 43 family.</text>
</comment>
<dbReference type="InterPro" id="IPR006710">
    <property type="entry name" value="Glyco_hydro_43"/>
</dbReference>
<name>A0A840CN30_9BACT</name>
<feature type="active site" description="Proton donor" evidence="6">
    <location>
        <position position="210"/>
    </location>
</feature>
<dbReference type="InterPro" id="IPR023296">
    <property type="entry name" value="Glyco_hydro_beta-prop_sf"/>
</dbReference>
<proteinExistence type="inferred from homology"/>
<feature type="signal peptide" evidence="9">
    <location>
        <begin position="1"/>
        <end position="21"/>
    </location>
</feature>
<dbReference type="PANTHER" id="PTHR43772:SF2">
    <property type="entry name" value="PUTATIVE (AFU_ORTHOLOGUE AFUA_2G04480)-RELATED"/>
    <property type="match status" value="1"/>
</dbReference>
<evidence type="ECO:0000256" key="3">
    <source>
        <dbReference type="ARBA" id="ARBA00022801"/>
    </source>
</evidence>
<dbReference type="InterPro" id="IPR052176">
    <property type="entry name" value="Glycosyl_Hydrlase_43_Enz"/>
</dbReference>
<dbReference type="SUPFAM" id="SSF75005">
    <property type="entry name" value="Arabinanase/levansucrase/invertase"/>
    <property type="match status" value="1"/>
</dbReference>